<feature type="region of interest" description="Disordered" evidence="6">
    <location>
        <begin position="236"/>
        <end position="405"/>
    </location>
</feature>
<evidence type="ECO:0000259" key="8">
    <source>
        <dbReference type="PROSITE" id="PS51849"/>
    </source>
</evidence>
<comment type="caution">
    <text evidence="9">The sequence shown here is derived from an EMBL/GenBank/DDBJ whole genome shotgun (WGS) entry which is preliminary data.</text>
</comment>
<keyword evidence="4 7" id="KW-1133">Transmembrane helix</keyword>
<dbReference type="EMBL" id="SRJC01000001">
    <property type="protein sequence ID" value="TGB05364.1"/>
    <property type="molecule type" value="Genomic_DNA"/>
</dbReference>
<keyword evidence="3 7" id="KW-0812">Transmembrane</keyword>
<keyword evidence="5 7" id="KW-0472">Membrane</keyword>
<feature type="compositionally biased region" description="Basic and acidic residues" evidence="6">
    <location>
        <begin position="260"/>
        <end position="270"/>
    </location>
</feature>
<sequence>MRKGIVMEQNNNYMIVMTNDGQFHRAERLENAEVGMEVQFTALAEKRFFFGKMVRDNRMKMAVAALIFLLTAFPIFSWYGSNQAYAYVNLDINPSVKMELNDHMEVISIIPQNEDAEKLIPLLSKWKKKDASEVTLQLIQLSQEQGLVNEKNQVLIGVSYVKSGEPGDLSNQLESYLSTEELDLAIATFDIPDRIRQEAEKTGASANKLYAENMDQSTDAEQVPKEDDRAIIQSFYNEDSSGNIADQSTTEDPSSETSESESRDNIEEQKPANLPSNADNQWIHKSGDTKPDIKLENGKSEEWKDNSNREKKNQSESSSKDKEDAREKGEKKKSNKNHKQNDSKNNKEKSKPKNNDEDKGKGKSKEKNKHNRDKQHDKDKPRTEKDKKGEGKEKGHEKGNKGNNH</sequence>
<dbReference type="GO" id="GO:0005886">
    <property type="term" value="C:plasma membrane"/>
    <property type="evidence" value="ECO:0007669"/>
    <property type="project" value="UniProtKB-SubCell"/>
</dbReference>
<evidence type="ECO:0000256" key="2">
    <source>
        <dbReference type="ARBA" id="ARBA00022475"/>
    </source>
</evidence>
<keyword evidence="2" id="KW-1003">Cell membrane</keyword>
<dbReference type="Pfam" id="PF12791">
    <property type="entry name" value="RsgI_N"/>
    <property type="match status" value="1"/>
</dbReference>
<dbReference type="STRING" id="192814.GCA_900166575_02455"/>
<feature type="compositionally biased region" description="Low complexity" evidence="6">
    <location>
        <begin position="248"/>
        <end position="257"/>
    </location>
</feature>
<reference evidence="9 10" key="1">
    <citation type="journal article" date="2003" name="Int. J. Syst. Evol. Microbiol.">
        <title>Halobacillus salinus sp. nov., isolated from a salt lake on the coast of the East Sea in Korea.</title>
        <authorList>
            <person name="Yoon J.H."/>
            <person name="Kang K.H."/>
            <person name="Park Y.H."/>
        </authorList>
    </citation>
    <scope>NUCLEOTIDE SEQUENCE [LARGE SCALE GENOMIC DNA]</scope>
    <source>
        <strain evidence="9 10">HSL-3</strain>
    </source>
</reference>
<name>A0A4Z0H6A7_9BACI</name>
<evidence type="ECO:0000256" key="1">
    <source>
        <dbReference type="ARBA" id="ARBA00004162"/>
    </source>
</evidence>
<dbReference type="InterPro" id="IPR055431">
    <property type="entry name" value="RsgI_M"/>
</dbReference>
<comment type="subcellular location">
    <subcellularLocation>
        <location evidence="1">Cell membrane</location>
        <topology evidence="1">Single-pass membrane protein</topology>
    </subcellularLocation>
</comment>
<dbReference type="Proteomes" id="UP000297982">
    <property type="component" value="Unassembled WGS sequence"/>
</dbReference>
<organism evidence="9 10">
    <name type="scientific">Halobacillus salinus</name>
    <dbReference type="NCBI Taxonomy" id="192814"/>
    <lineage>
        <taxon>Bacteria</taxon>
        <taxon>Bacillati</taxon>
        <taxon>Bacillota</taxon>
        <taxon>Bacilli</taxon>
        <taxon>Bacillales</taxon>
        <taxon>Bacillaceae</taxon>
        <taxon>Halobacillus</taxon>
    </lineage>
</organism>
<feature type="domain" description="RsgI N-terminal anti-sigma" evidence="8">
    <location>
        <begin position="2"/>
        <end position="49"/>
    </location>
</feature>
<dbReference type="Pfam" id="PF23750">
    <property type="entry name" value="RsgI_M"/>
    <property type="match status" value="1"/>
</dbReference>
<accession>A0A4Z0H6A7</accession>
<evidence type="ECO:0000313" key="9">
    <source>
        <dbReference type="EMBL" id="TGB05364.1"/>
    </source>
</evidence>
<dbReference type="RefSeq" id="WP_135327497.1">
    <property type="nucleotide sequence ID" value="NZ_SRJC01000001.1"/>
</dbReference>
<proteinExistence type="predicted"/>
<feature type="transmembrane region" description="Helical" evidence="7">
    <location>
        <begin position="61"/>
        <end position="80"/>
    </location>
</feature>
<feature type="compositionally biased region" description="Basic and acidic residues" evidence="6">
    <location>
        <begin position="285"/>
        <end position="332"/>
    </location>
</feature>
<dbReference type="PROSITE" id="PS51849">
    <property type="entry name" value="RSGI_N"/>
    <property type="match status" value="1"/>
</dbReference>
<evidence type="ECO:0000256" key="7">
    <source>
        <dbReference type="SAM" id="Phobius"/>
    </source>
</evidence>
<keyword evidence="10" id="KW-1185">Reference proteome</keyword>
<dbReference type="InterPro" id="IPR024449">
    <property type="entry name" value="Anti-sigma_RsgI_N"/>
</dbReference>
<dbReference type="AlphaFoldDB" id="A0A4Z0H6A7"/>
<gene>
    <name evidence="9" type="ORF">E4663_10345</name>
</gene>
<evidence type="ECO:0000256" key="5">
    <source>
        <dbReference type="ARBA" id="ARBA00023136"/>
    </source>
</evidence>
<evidence type="ECO:0000256" key="3">
    <source>
        <dbReference type="ARBA" id="ARBA00022692"/>
    </source>
</evidence>
<protein>
    <submittedName>
        <fullName evidence="9">Anti-sigma factor domain-containing protein</fullName>
    </submittedName>
</protein>
<feature type="compositionally biased region" description="Basic and acidic residues" evidence="6">
    <location>
        <begin position="339"/>
        <end position="365"/>
    </location>
</feature>
<feature type="compositionally biased region" description="Basic and acidic residues" evidence="6">
    <location>
        <begin position="374"/>
        <end position="405"/>
    </location>
</feature>
<evidence type="ECO:0000256" key="6">
    <source>
        <dbReference type="SAM" id="MobiDB-lite"/>
    </source>
</evidence>
<evidence type="ECO:0000256" key="4">
    <source>
        <dbReference type="ARBA" id="ARBA00022989"/>
    </source>
</evidence>
<evidence type="ECO:0000313" key="10">
    <source>
        <dbReference type="Proteomes" id="UP000297982"/>
    </source>
</evidence>
<feature type="compositionally biased region" description="Polar residues" evidence="6">
    <location>
        <begin position="236"/>
        <end position="247"/>
    </location>
</feature>